<dbReference type="HOGENOM" id="CLU_1043807_0_0_1"/>
<dbReference type="VEuPathDB" id="FungiDB:KRP23_4960"/>
<keyword evidence="2" id="KW-1185">Reference proteome</keyword>
<sequence>MRSITLQDIESLQNKRELTVSLNCSKGWISFGRQCDGVSLSLRGALDKEKPAVVTLKGSLNALNCAVEKVTYHSKPQENGWDEIHVTLSQVVSSEDGGSSDAIDDTERDNSYTVSKRMLVEIRAINDPPIITMGSTFYAPLRQWVVLGEIKIDDPDADNGMLYVSISVRNGRLRTTLVPPTSSRGPAILHATVDGDALQMLEFAATVEQAKVIFASLEYSCDDRFGCSNAQRDYVTVHIDDNGFTGSHGPQVTTQTAEILVMQEADA</sequence>
<reference evidence="1" key="2">
    <citation type="submission" date="2015-06" db="UniProtKB">
        <authorList>
            <consortium name="EnsemblProtists"/>
        </authorList>
    </citation>
    <scope>IDENTIFICATION</scope>
    <source>
        <strain evidence="1">Pr102</strain>
    </source>
</reference>
<proteinExistence type="predicted"/>
<dbReference type="OMA" id="QENGWDE"/>
<organism evidence="1 2">
    <name type="scientific">Phytophthora ramorum</name>
    <name type="common">Sudden oak death agent</name>
    <dbReference type="NCBI Taxonomy" id="164328"/>
    <lineage>
        <taxon>Eukaryota</taxon>
        <taxon>Sar</taxon>
        <taxon>Stramenopiles</taxon>
        <taxon>Oomycota</taxon>
        <taxon>Peronosporomycetes</taxon>
        <taxon>Peronosporales</taxon>
        <taxon>Peronosporaceae</taxon>
        <taxon>Phytophthora</taxon>
    </lineage>
</organism>
<reference evidence="2" key="1">
    <citation type="journal article" date="2006" name="Science">
        <title>Phytophthora genome sequences uncover evolutionary origins and mechanisms of pathogenesis.</title>
        <authorList>
            <person name="Tyler B.M."/>
            <person name="Tripathy S."/>
            <person name="Zhang X."/>
            <person name="Dehal P."/>
            <person name="Jiang R.H."/>
            <person name="Aerts A."/>
            <person name="Arredondo F.D."/>
            <person name="Baxter L."/>
            <person name="Bensasson D."/>
            <person name="Beynon J.L."/>
            <person name="Chapman J."/>
            <person name="Damasceno C.M."/>
            <person name="Dorrance A.E."/>
            <person name="Dou D."/>
            <person name="Dickerman A.W."/>
            <person name="Dubchak I.L."/>
            <person name="Garbelotto M."/>
            <person name="Gijzen M."/>
            <person name="Gordon S.G."/>
            <person name="Govers F."/>
            <person name="Grunwald N.J."/>
            <person name="Huang W."/>
            <person name="Ivors K.L."/>
            <person name="Jones R.W."/>
            <person name="Kamoun S."/>
            <person name="Krampis K."/>
            <person name="Lamour K.H."/>
            <person name="Lee M.K."/>
            <person name="McDonald W.H."/>
            <person name="Medina M."/>
            <person name="Meijer H.J."/>
            <person name="Nordberg E.K."/>
            <person name="Maclean D.J."/>
            <person name="Ospina-Giraldo M.D."/>
            <person name="Morris P.F."/>
            <person name="Phuntumart V."/>
            <person name="Putnam N.H."/>
            <person name="Rash S."/>
            <person name="Rose J.K."/>
            <person name="Sakihama Y."/>
            <person name="Salamov A.A."/>
            <person name="Savidor A."/>
            <person name="Scheuring C.F."/>
            <person name="Smith B.M."/>
            <person name="Sobral B.W."/>
            <person name="Terry A."/>
            <person name="Torto-Alalibo T.A."/>
            <person name="Win J."/>
            <person name="Xu Z."/>
            <person name="Zhang H."/>
            <person name="Grigoriev I.V."/>
            <person name="Rokhsar D.S."/>
            <person name="Boore J.L."/>
        </authorList>
    </citation>
    <scope>NUCLEOTIDE SEQUENCE [LARGE SCALE GENOMIC DNA]</scope>
    <source>
        <strain evidence="2">Pr102</strain>
    </source>
</reference>
<dbReference type="RefSeq" id="XP_067746563.1">
    <property type="nucleotide sequence ID" value="XM_067889978.1"/>
</dbReference>
<evidence type="ECO:0000313" key="1">
    <source>
        <dbReference type="EnsemblProtists" id="Phyra81143"/>
    </source>
</evidence>
<protein>
    <recommendedName>
        <fullName evidence="3">Cadherin domain-containing protein</fullName>
    </recommendedName>
</protein>
<dbReference type="EMBL" id="DS566053">
    <property type="status" value="NOT_ANNOTATED_CDS"/>
    <property type="molecule type" value="Genomic_DNA"/>
</dbReference>
<accession>H3GV24</accession>
<dbReference type="GeneID" id="94225793"/>
<dbReference type="eggNOG" id="ENOG502RH42">
    <property type="taxonomic scope" value="Eukaryota"/>
</dbReference>
<dbReference type="InParanoid" id="H3GV24"/>
<dbReference type="Proteomes" id="UP000005238">
    <property type="component" value="Unassembled WGS sequence"/>
</dbReference>
<name>H3GV24_PHYRM</name>
<evidence type="ECO:0000313" key="2">
    <source>
        <dbReference type="Proteomes" id="UP000005238"/>
    </source>
</evidence>
<evidence type="ECO:0008006" key="3">
    <source>
        <dbReference type="Google" id="ProtNLM"/>
    </source>
</evidence>
<dbReference type="AlphaFoldDB" id="H3GV24"/>
<dbReference type="EnsemblProtists" id="Phyra81143">
    <property type="protein sequence ID" value="Phyra81143"/>
    <property type="gene ID" value="Phyra81143"/>
</dbReference>
<dbReference type="VEuPathDB" id="FungiDB:KRP22_4875"/>
<dbReference type="OrthoDB" id="191057at2759"/>